<accession>M5FR44</accession>
<reference evidence="1 2" key="1">
    <citation type="journal article" date="2012" name="Science">
        <title>The Paleozoic origin of enzymatic lignin decomposition reconstructed from 31 fungal genomes.</title>
        <authorList>
            <person name="Floudas D."/>
            <person name="Binder M."/>
            <person name="Riley R."/>
            <person name="Barry K."/>
            <person name="Blanchette R.A."/>
            <person name="Henrissat B."/>
            <person name="Martinez A.T."/>
            <person name="Otillar R."/>
            <person name="Spatafora J.W."/>
            <person name="Yadav J.S."/>
            <person name="Aerts A."/>
            <person name="Benoit I."/>
            <person name="Boyd A."/>
            <person name="Carlson A."/>
            <person name="Copeland A."/>
            <person name="Coutinho P.M."/>
            <person name="de Vries R.P."/>
            <person name="Ferreira P."/>
            <person name="Findley K."/>
            <person name="Foster B."/>
            <person name="Gaskell J."/>
            <person name="Glotzer D."/>
            <person name="Gorecki P."/>
            <person name="Heitman J."/>
            <person name="Hesse C."/>
            <person name="Hori C."/>
            <person name="Igarashi K."/>
            <person name="Jurgens J.A."/>
            <person name="Kallen N."/>
            <person name="Kersten P."/>
            <person name="Kohler A."/>
            <person name="Kuees U."/>
            <person name="Kumar T.K.A."/>
            <person name="Kuo A."/>
            <person name="LaButti K."/>
            <person name="Larrondo L.F."/>
            <person name="Lindquist E."/>
            <person name="Ling A."/>
            <person name="Lombard V."/>
            <person name="Lucas S."/>
            <person name="Lundell T."/>
            <person name="Martin R."/>
            <person name="McLaughlin D.J."/>
            <person name="Morgenstern I."/>
            <person name="Morin E."/>
            <person name="Murat C."/>
            <person name="Nagy L.G."/>
            <person name="Nolan M."/>
            <person name="Ohm R.A."/>
            <person name="Patyshakuliyeva A."/>
            <person name="Rokas A."/>
            <person name="Ruiz-Duenas F.J."/>
            <person name="Sabat G."/>
            <person name="Salamov A."/>
            <person name="Samejima M."/>
            <person name="Schmutz J."/>
            <person name="Slot J.C."/>
            <person name="St John F."/>
            <person name="Stenlid J."/>
            <person name="Sun H."/>
            <person name="Sun S."/>
            <person name="Syed K."/>
            <person name="Tsang A."/>
            <person name="Wiebenga A."/>
            <person name="Young D."/>
            <person name="Pisabarro A."/>
            <person name="Eastwood D.C."/>
            <person name="Martin F."/>
            <person name="Cullen D."/>
            <person name="Grigoriev I.V."/>
            <person name="Hibbett D.S."/>
        </authorList>
    </citation>
    <scope>NUCLEOTIDE SEQUENCE [LARGE SCALE GENOMIC DNA]</scope>
    <source>
        <strain evidence="1 2">DJM-731 SS1</strain>
    </source>
</reference>
<evidence type="ECO:0000313" key="2">
    <source>
        <dbReference type="Proteomes" id="UP000030653"/>
    </source>
</evidence>
<dbReference type="RefSeq" id="XP_040626428.1">
    <property type="nucleotide sequence ID" value="XM_040773328.1"/>
</dbReference>
<keyword evidence="2" id="KW-1185">Reference proteome</keyword>
<dbReference type="Proteomes" id="UP000030653">
    <property type="component" value="Unassembled WGS sequence"/>
</dbReference>
<dbReference type="GeneID" id="63688390"/>
<proteinExistence type="predicted"/>
<gene>
    <name evidence="1" type="ORF">DACRYDRAFT_23649</name>
</gene>
<dbReference type="EMBL" id="JH795869">
    <property type="protein sequence ID" value="EJT99530.1"/>
    <property type="molecule type" value="Genomic_DNA"/>
</dbReference>
<dbReference type="HOGENOM" id="CLU_2542534_0_0_1"/>
<name>M5FR44_DACPD</name>
<evidence type="ECO:0000313" key="1">
    <source>
        <dbReference type="EMBL" id="EJT99530.1"/>
    </source>
</evidence>
<sequence length="83" mass="9692">MHEVFVFKLMLALVESYREVRHLSTSSGDTYLTNPISISGPRTKVAYMSDWVRILFLPQRRSHSQVRITLSRRPWLTNLGRST</sequence>
<dbReference type="AlphaFoldDB" id="M5FR44"/>
<protein>
    <submittedName>
        <fullName evidence="1">Uncharacterized protein</fullName>
    </submittedName>
</protein>
<organism evidence="1 2">
    <name type="scientific">Dacryopinax primogenitus (strain DJM 731)</name>
    <name type="common">Brown rot fungus</name>
    <dbReference type="NCBI Taxonomy" id="1858805"/>
    <lineage>
        <taxon>Eukaryota</taxon>
        <taxon>Fungi</taxon>
        <taxon>Dikarya</taxon>
        <taxon>Basidiomycota</taxon>
        <taxon>Agaricomycotina</taxon>
        <taxon>Dacrymycetes</taxon>
        <taxon>Dacrymycetales</taxon>
        <taxon>Dacrymycetaceae</taxon>
        <taxon>Dacryopinax</taxon>
    </lineage>
</organism>